<evidence type="ECO:0000313" key="5">
    <source>
        <dbReference type="Proteomes" id="UP000307244"/>
    </source>
</evidence>
<evidence type="ECO:0000259" key="2">
    <source>
        <dbReference type="Pfam" id="PF12146"/>
    </source>
</evidence>
<feature type="domain" description="Serine aminopeptidase S33" evidence="2">
    <location>
        <begin position="227"/>
        <end position="406"/>
    </location>
</feature>
<gene>
    <name evidence="4" type="ORF">FA047_19010</name>
</gene>
<dbReference type="PANTHER" id="PTHR43265">
    <property type="entry name" value="ESTERASE ESTD"/>
    <property type="match status" value="1"/>
</dbReference>
<dbReference type="Pfam" id="PF12146">
    <property type="entry name" value="Hydrolase_4"/>
    <property type="match status" value="1"/>
</dbReference>
<dbReference type="InterPro" id="IPR024981">
    <property type="entry name" value="DUF3887"/>
</dbReference>
<evidence type="ECO:0000259" key="3">
    <source>
        <dbReference type="Pfam" id="PF13026"/>
    </source>
</evidence>
<accession>A0A4U1CC46</accession>
<dbReference type="Pfam" id="PF13026">
    <property type="entry name" value="DUF3887"/>
    <property type="match status" value="1"/>
</dbReference>
<dbReference type="InterPro" id="IPR022742">
    <property type="entry name" value="Hydrolase_4"/>
</dbReference>
<feature type="domain" description="DUF3887" evidence="3">
    <location>
        <begin position="29"/>
        <end position="118"/>
    </location>
</feature>
<name>A0A4U1CC46_9SPHI</name>
<dbReference type="InterPro" id="IPR053145">
    <property type="entry name" value="AB_hydrolase_Est10"/>
</dbReference>
<dbReference type="PANTHER" id="PTHR43265:SF1">
    <property type="entry name" value="ESTERASE ESTD"/>
    <property type="match status" value="1"/>
</dbReference>
<feature type="chain" id="PRO_5020933127" evidence="1">
    <location>
        <begin position="20"/>
        <end position="438"/>
    </location>
</feature>
<dbReference type="Proteomes" id="UP000307244">
    <property type="component" value="Unassembled WGS sequence"/>
</dbReference>
<dbReference type="OrthoDB" id="9809549at2"/>
<dbReference type="EMBL" id="SWBQ01000007">
    <property type="protein sequence ID" value="TKC03656.1"/>
    <property type="molecule type" value="Genomic_DNA"/>
</dbReference>
<sequence length="438" mass="48100">MKRVCLLFFALLITTSAFSQSVLNLLGKSQDFFKLLSEEKYTEAYGFFDSTFQAKVPEAKIKEIWEKLGEKLGKYESGSVSSSKTEGELFAVVIDVKFTNDSQPFLLAFNKAEKMVGFFLQPKSPVEGYVLPAYADTTLYKEEEVYVKAPGHNLVGLLTTPKKAANYPIVVLVHGSGPSDMDATYGPNKPLKDLALGLAAKGIASIRYVKRTMIYPGEFIGAFTVKEEVMDDALAAIALARTIPGADKKQIYVLGHSLGGMLAPRMPLLAPDLKGIIMVAAPARKLSDMIVEQNKFLFSLMNDTTAAGKKQLDTIVAEYEKGKLTKLGTMKPDSIVAGLPAAYWIDLNVNNQVEAAKKISKQKVFIAHGENDYQVTATDYNIWKAALGTKKNVTLKSYPELNHMLSVHPEKSTPQQYQSPASVFDGLINDISAWIKAK</sequence>
<dbReference type="GO" id="GO:0052689">
    <property type="term" value="F:carboxylic ester hydrolase activity"/>
    <property type="evidence" value="ECO:0007669"/>
    <property type="project" value="TreeGrafter"/>
</dbReference>
<dbReference type="SUPFAM" id="SSF53474">
    <property type="entry name" value="alpha/beta-Hydrolases"/>
    <property type="match status" value="1"/>
</dbReference>
<proteinExistence type="predicted"/>
<keyword evidence="4" id="KW-0378">Hydrolase</keyword>
<comment type="caution">
    <text evidence="4">The sequence shown here is derived from an EMBL/GenBank/DDBJ whole genome shotgun (WGS) entry which is preliminary data.</text>
</comment>
<dbReference type="InterPro" id="IPR029058">
    <property type="entry name" value="AB_hydrolase_fold"/>
</dbReference>
<evidence type="ECO:0000313" key="4">
    <source>
        <dbReference type="EMBL" id="TKC03656.1"/>
    </source>
</evidence>
<organism evidence="4 5">
    <name type="scientific">Pedobacter frigoris</name>
    <dbReference type="NCBI Taxonomy" id="2571272"/>
    <lineage>
        <taxon>Bacteria</taxon>
        <taxon>Pseudomonadati</taxon>
        <taxon>Bacteroidota</taxon>
        <taxon>Sphingobacteriia</taxon>
        <taxon>Sphingobacteriales</taxon>
        <taxon>Sphingobacteriaceae</taxon>
        <taxon>Pedobacter</taxon>
    </lineage>
</organism>
<dbReference type="RefSeq" id="WP_136837679.1">
    <property type="nucleotide sequence ID" value="NZ_SWBQ01000007.1"/>
</dbReference>
<keyword evidence="1" id="KW-0732">Signal</keyword>
<dbReference type="AlphaFoldDB" id="A0A4U1CC46"/>
<feature type="signal peptide" evidence="1">
    <location>
        <begin position="1"/>
        <end position="19"/>
    </location>
</feature>
<protein>
    <submittedName>
        <fullName evidence="4">Alpha/beta fold hydrolase</fullName>
    </submittedName>
</protein>
<dbReference type="Gene3D" id="3.40.50.1820">
    <property type="entry name" value="alpha/beta hydrolase"/>
    <property type="match status" value="1"/>
</dbReference>
<reference evidence="4 5" key="1">
    <citation type="submission" date="2019-04" db="EMBL/GenBank/DDBJ databases">
        <title>Pedobacter sp. RP-3-15 sp. nov., isolated from Arctic soil.</title>
        <authorList>
            <person name="Dahal R.H."/>
            <person name="Kim D.-U."/>
        </authorList>
    </citation>
    <scope>NUCLEOTIDE SEQUENCE [LARGE SCALE GENOMIC DNA]</scope>
    <source>
        <strain evidence="4 5">RP-3-15</strain>
    </source>
</reference>
<evidence type="ECO:0000256" key="1">
    <source>
        <dbReference type="SAM" id="SignalP"/>
    </source>
</evidence>
<dbReference type="Gene3D" id="3.10.450.590">
    <property type="match status" value="1"/>
</dbReference>
<keyword evidence="5" id="KW-1185">Reference proteome</keyword>